<dbReference type="AlphaFoldDB" id="A0A484LDQ6"/>
<dbReference type="PROSITE" id="PS50181">
    <property type="entry name" value="FBOX"/>
    <property type="match status" value="1"/>
</dbReference>
<evidence type="ECO:0000313" key="2">
    <source>
        <dbReference type="EMBL" id="VFQ74467.1"/>
    </source>
</evidence>
<dbReference type="PANTHER" id="PTHR31639">
    <property type="entry name" value="F-BOX PROTEIN-LIKE"/>
    <property type="match status" value="1"/>
</dbReference>
<dbReference type="EMBL" id="OOIL02001339">
    <property type="protein sequence ID" value="VFQ74467.1"/>
    <property type="molecule type" value="Genomic_DNA"/>
</dbReference>
<proteinExistence type="predicted"/>
<dbReference type="InterPro" id="IPR036047">
    <property type="entry name" value="F-box-like_dom_sf"/>
</dbReference>
<dbReference type="InterPro" id="IPR032675">
    <property type="entry name" value="LRR_dom_sf"/>
</dbReference>
<keyword evidence="3" id="KW-1185">Reference proteome</keyword>
<dbReference type="SUPFAM" id="SSF52047">
    <property type="entry name" value="RNI-like"/>
    <property type="match status" value="1"/>
</dbReference>
<dbReference type="OrthoDB" id="1891924at2759"/>
<organism evidence="2 3">
    <name type="scientific">Cuscuta campestris</name>
    <dbReference type="NCBI Taxonomy" id="132261"/>
    <lineage>
        <taxon>Eukaryota</taxon>
        <taxon>Viridiplantae</taxon>
        <taxon>Streptophyta</taxon>
        <taxon>Embryophyta</taxon>
        <taxon>Tracheophyta</taxon>
        <taxon>Spermatophyta</taxon>
        <taxon>Magnoliopsida</taxon>
        <taxon>eudicotyledons</taxon>
        <taxon>Gunneridae</taxon>
        <taxon>Pentapetalae</taxon>
        <taxon>asterids</taxon>
        <taxon>lamiids</taxon>
        <taxon>Solanales</taxon>
        <taxon>Convolvulaceae</taxon>
        <taxon>Cuscuteae</taxon>
        <taxon>Cuscuta</taxon>
        <taxon>Cuscuta subgen. Grammica</taxon>
        <taxon>Cuscuta sect. Cleistogrammica</taxon>
    </lineage>
</organism>
<dbReference type="Gene3D" id="3.80.10.10">
    <property type="entry name" value="Ribonuclease Inhibitor"/>
    <property type="match status" value="1"/>
</dbReference>
<name>A0A484LDQ6_9ASTE</name>
<evidence type="ECO:0000313" key="3">
    <source>
        <dbReference type="Proteomes" id="UP000595140"/>
    </source>
</evidence>
<dbReference type="Pfam" id="PF00646">
    <property type="entry name" value="F-box"/>
    <property type="match status" value="1"/>
</dbReference>
<reference evidence="2 3" key="1">
    <citation type="submission" date="2018-04" db="EMBL/GenBank/DDBJ databases">
        <authorList>
            <person name="Vogel A."/>
        </authorList>
    </citation>
    <scope>NUCLEOTIDE SEQUENCE [LARGE SCALE GENOMIC DNA]</scope>
</reference>
<sequence length="477" mass="54526">MWSNKRNWSCTSRGCGGGPLEKLPLELIGEILSRVRVAGFVIRASLTCKKWREAYLKHLHTLSFASLDDYRVYTQLPTSELEMLITKTILQSPGLRTLWIKMNMEHEFSAVSVLGWLMFARENLSELFYMVRTSPSINVLNVCGRRKLETLSLCHYTIRGVELNFQRLPSLTSLSLRCVRSSVEDLNRLLLSLPKLESLVLCSPILGDSDEVDLPEITVKLCGLTLKTLIIELLDGREFLLEKCDIGFLRVYECNFGSFQVTGSKSLRHFKFSSTHSQLLEIEEGDNLEILEIIDSCISQSNLFPMKIQAPKLKTFRIWEFDNKPSMSFGIAVGGSRLVVDLKQVAVCSPQLSHLALFCPYALCDIEYNFDGSSSLGNVGVLEMACYVLDGFWEWAEKVLTHCPNVRKLIIRMIIEKYKKLLPPPHFATATTARNERLRKYHCVDLAKRTSLVAEMMRKYQHLQVEFSYVYRCDFQA</sequence>
<dbReference type="PANTHER" id="PTHR31639:SF256">
    <property type="entry name" value="OS07G0242900 PROTEIN"/>
    <property type="match status" value="1"/>
</dbReference>
<feature type="domain" description="F-box" evidence="1">
    <location>
        <begin position="17"/>
        <end position="67"/>
    </location>
</feature>
<dbReference type="SUPFAM" id="SSF81383">
    <property type="entry name" value="F-box domain"/>
    <property type="match status" value="1"/>
</dbReference>
<dbReference type="InterPro" id="IPR001810">
    <property type="entry name" value="F-box_dom"/>
</dbReference>
<dbReference type="Proteomes" id="UP000595140">
    <property type="component" value="Unassembled WGS sequence"/>
</dbReference>
<accession>A0A484LDQ6</accession>
<protein>
    <recommendedName>
        <fullName evidence="1">F-box domain-containing protein</fullName>
    </recommendedName>
</protein>
<gene>
    <name evidence="2" type="ORF">CCAM_LOCUS16243</name>
</gene>
<evidence type="ECO:0000259" key="1">
    <source>
        <dbReference type="PROSITE" id="PS50181"/>
    </source>
</evidence>